<evidence type="ECO:0000313" key="5">
    <source>
        <dbReference type="Proteomes" id="UP000312326"/>
    </source>
</evidence>
<proteinExistence type="predicted"/>
<organism evidence="4 5">
    <name type="scientific">Lactobacillus amylovorus</name>
    <dbReference type="NCBI Taxonomy" id="1604"/>
    <lineage>
        <taxon>Bacteria</taxon>
        <taxon>Bacillati</taxon>
        <taxon>Bacillota</taxon>
        <taxon>Bacilli</taxon>
        <taxon>Lactobacillales</taxon>
        <taxon>Lactobacillaceae</taxon>
        <taxon>Lactobacillus</taxon>
    </lineage>
</organism>
<sequence>MEIKKLKKNILVSLAGLALLSVGLVQNNNVQAATVRTGRNAYLSHNAYIYNAKGQKLSSDSVKNGTSFKVLAIKKIHGKKYIQIGKNEFIKMSNFTKSSTKTSADASTVLVGKNSYVYNAKGRRVGKKMVKHGKVVPILSTVTIKGKKYVQIGRNQFIRFNNVDWDTGADNATSSVTKNTSNDNITGDKKSNTPATPVTNGQSTAPVNNGTSSATGNSSTDDTTSNQSDDSDDEEDADLLCLHNSYMYDENGNRILGAFAIKDRKYEVAINDKGKIVSNIHGKSYYQIATWDGEEPEDTKEYIPVSAFENSGKDQTFSPASVEKLYQFGKWVNGNNLHFLGFSGNYASLIYYYSSEDKCKAYDKAYNIANRVASSKWSSESDIKIAKKNLENAITDLDGKPVTINGYSGEKFTLTPDQQKSVLNAAKRYLHKNDIQLSKDTMTIYYAQGDAPSAIETARFIKFVIPKYH</sequence>
<feature type="region of interest" description="Disordered" evidence="1">
    <location>
        <begin position="169"/>
        <end position="235"/>
    </location>
</feature>
<dbReference type="Proteomes" id="UP000312326">
    <property type="component" value="Chromosome"/>
</dbReference>
<feature type="domain" description="S-layer protein C-terminal" evidence="3">
    <location>
        <begin position="104"/>
        <end position="160"/>
    </location>
</feature>
<evidence type="ECO:0000256" key="1">
    <source>
        <dbReference type="SAM" id="MobiDB-lite"/>
    </source>
</evidence>
<feature type="compositionally biased region" description="Polar residues" evidence="1">
    <location>
        <begin position="170"/>
        <end position="185"/>
    </location>
</feature>
<keyword evidence="2" id="KW-0732">Signal</keyword>
<feature type="domain" description="S-layer protein C-terminal" evidence="3">
    <location>
        <begin position="243"/>
        <end position="289"/>
    </location>
</feature>
<feature type="compositionally biased region" description="Polar residues" evidence="1">
    <location>
        <begin position="192"/>
        <end position="207"/>
    </location>
</feature>
<gene>
    <name evidence="4" type="ORF">DM298_05695</name>
</gene>
<protein>
    <recommendedName>
        <fullName evidence="3">S-layer protein C-terminal domain-containing protein</fullName>
    </recommendedName>
</protein>
<feature type="domain" description="S-layer protein C-terminal" evidence="3">
    <location>
        <begin position="38"/>
        <end position="93"/>
    </location>
</feature>
<feature type="compositionally biased region" description="Low complexity" evidence="1">
    <location>
        <begin position="208"/>
        <end position="228"/>
    </location>
</feature>
<evidence type="ECO:0000259" key="3">
    <source>
        <dbReference type="Pfam" id="PF03217"/>
    </source>
</evidence>
<evidence type="ECO:0000256" key="2">
    <source>
        <dbReference type="SAM" id="SignalP"/>
    </source>
</evidence>
<feature type="signal peptide" evidence="2">
    <location>
        <begin position="1"/>
        <end position="32"/>
    </location>
</feature>
<name>A0A5B8EGN4_LACAM</name>
<dbReference type="EMBL" id="CP029754">
    <property type="protein sequence ID" value="QDD70404.1"/>
    <property type="molecule type" value="Genomic_DNA"/>
</dbReference>
<dbReference type="AlphaFoldDB" id="A0A5B8EGN4"/>
<dbReference type="Pfam" id="PF03217">
    <property type="entry name" value="SlpA"/>
    <property type="match status" value="3"/>
</dbReference>
<reference evidence="4 5" key="1">
    <citation type="submission" date="2018-06" db="EMBL/GenBank/DDBJ databases">
        <title>Complete genome sequnece of Lactobacillus amylovorus PMRA3.</title>
        <authorList>
            <person name="Nam Y.-D."/>
            <person name="Chung W.-H."/>
            <person name="Park Y.S."/>
            <person name="Kang J."/>
        </authorList>
    </citation>
    <scope>NUCLEOTIDE SEQUENCE [LARGE SCALE GENOMIC DNA]</scope>
    <source>
        <strain evidence="4 5">PMRA3</strain>
    </source>
</reference>
<evidence type="ECO:0000313" key="4">
    <source>
        <dbReference type="EMBL" id="QDD70404.1"/>
    </source>
</evidence>
<dbReference type="InterPro" id="IPR024968">
    <property type="entry name" value="SlpA_C_lactobacillus"/>
</dbReference>
<feature type="chain" id="PRO_5022691966" description="S-layer protein C-terminal domain-containing protein" evidence="2">
    <location>
        <begin position="33"/>
        <end position="469"/>
    </location>
</feature>
<dbReference type="RefSeq" id="WP_052542978.1">
    <property type="nucleotide sequence ID" value="NZ_CP029754.1"/>
</dbReference>
<accession>A0A5B8EGN4</accession>